<dbReference type="EMBL" id="CP132457">
    <property type="protein sequence ID" value="WNY65980.1"/>
    <property type="molecule type" value="Genomic_DNA"/>
</dbReference>
<evidence type="ECO:0000256" key="1">
    <source>
        <dbReference type="ARBA" id="ARBA00009156"/>
    </source>
</evidence>
<dbReference type="PANTHER" id="PTHR43095:SF2">
    <property type="entry name" value="GLUCONOKINASE"/>
    <property type="match status" value="1"/>
</dbReference>
<feature type="domain" description="Carbohydrate kinase FGGY C-terminal" evidence="4">
    <location>
        <begin position="223"/>
        <end position="407"/>
    </location>
</feature>
<keyword evidence="6" id="KW-1185">Reference proteome</keyword>
<dbReference type="InterPro" id="IPR043129">
    <property type="entry name" value="ATPase_NBD"/>
</dbReference>
<keyword evidence="3 5" id="KW-0418">Kinase</keyword>
<protein>
    <submittedName>
        <fullName evidence="5">FGGY-family carbohydrate kinase</fullName>
    </submittedName>
</protein>
<dbReference type="Proteomes" id="UP001305787">
    <property type="component" value="Chromosome"/>
</dbReference>
<reference evidence="5" key="1">
    <citation type="submission" date="2023-07" db="EMBL/GenBank/DDBJ databases">
        <title>Genome sequencing of multiple Borrelia sensu lato isolates.</title>
        <authorList>
            <person name="Mongodin E.F."/>
            <person name="Rudenko N."/>
            <person name="Fraser C.M."/>
            <person name="Schutzer S."/>
            <person name="Luft B."/>
            <person name="Morgan R."/>
            <person name="Chastens S."/>
            <person name="Qiu W."/>
        </authorList>
    </citation>
    <scope>NUCLEOTIDE SEQUENCE [LARGE SCALE GENOMIC DNA]</scope>
    <source>
        <strain evidence="5">21038</strain>
    </source>
</reference>
<evidence type="ECO:0000256" key="2">
    <source>
        <dbReference type="ARBA" id="ARBA00022679"/>
    </source>
</evidence>
<evidence type="ECO:0000259" key="4">
    <source>
        <dbReference type="Pfam" id="PF02782"/>
    </source>
</evidence>
<dbReference type="Gene3D" id="3.30.420.40">
    <property type="match status" value="3"/>
</dbReference>
<dbReference type="SUPFAM" id="SSF53067">
    <property type="entry name" value="Actin-like ATPase domain"/>
    <property type="match status" value="2"/>
</dbReference>
<comment type="similarity">
    <text evidence="1">Belongs to the FGGY kinase family.</text>
</comment>
<dbReference type="PANTHER" id="PTHR43095">
    <property type="entry name" value="SUGAR KINASE"/>
    <property type="match status" value="1"/>
</dbReference>
<dbReference type="RefSeq" id="WP_316255341.1">
    <property type="nucleotide sequence ID" value="NZ_CP132457.1"/>
</dbReference>
<name>A0ABZ0CF82_BORAD</name>
<dbReference type="InterPro" id="IPR050406">
    <property type="entry name" value="FGGY_Carb_Kinase"/>
</dbReference>
<keyword evidence="2" id="KW-0808">Transferase</keyword>
<sequence>MNALSIDIGTSVLKAALVNSKKGVLSYIDVSYSDYFDVDFENFDFNIWLFSFKKAISNFQPSKIDCISISGISPCLIALNSNLIPLEVLHWNSLKIKSSYFKGKSAFLPYVLSTVERGTYSKISYFVSCFEYFIYLLTGKLFTSFPSVEYIPFIWDDIEIKKYGLDKNKFPPFIKMGENIGVVTYKAGIEFGINSGIGVINAGSDYLNVLVGSGAFQEGIVSNRMGTSEGFNFVSSTYLPGFSLEYPYFLKGFFIIGKIVPFGYLIQLLKDSFYKKSLTFEFLLKKIVKSATLNNVYFYPSKIKLFNDLFILDPCICKDLSKGIFGSAKNSLDIGLAMLEFVCFAFYNRLIELKAYKKEILSIFVSGSNSDNLLLNQIKANILGKDLKIFDFKHSEIIGGAIQAFYSLREFGSLNDSFLKLAKIKNVVSPVIEVHEEYLEKYQKYINNYSLFVNG</sequence>
<dbReference type="InterPro" id="IPR018485">
    <property type="entry name" value="FGGY_C"/>
</dbReference>
<organism evidence="5 6">
    <name type="scientific">Borrelia andersonii</name>
    <name type="common">Borreliella andersonii</name>
    <dbReference type="NCBI Taxonomy" id="42109"/>
    <lineage>
        <taxon>Bacteria</taxon>
        <taxon>Pseudomonadati</taxon>
        <taxon>Spirochaetota</taxon>
        <taxon>Spirochaetia</taxon>
        <taxon>Spirochaetales</taxon>
        <taxon>Borreliaceae</taxon>
        <taxon>Borreliella</taxon>
    </lineage>
</organism>
<proteinExistence type="inferred from homology"/>
<evidence type="ECO:0000313" key="6">
    <source>
        <dbReference type="Proteomes" id="UP001305787"/>
    </source>
</evidence>
<dbReference type="Pfam" id="PF02782">
    <property type="entry name" value="FGGY_C"/>
    <property type="match status" value="1"/>
</dbReference>
<evidence type="ECO:0000313" key="5">
    <source>
        <dbReference type="EMBL" id="WNY65980.1"/>
    </source>
</evidence>
<accession>A0ABZ0CF82</accession>
<dbReference type="GO" id="GO:0016301">
    <property type="term" value="F:kinase activity"/>
    <property type="evidence" value="ECO:0007669"/>
    <property type="project" value="UniProtKB-KW"/>
</dbReference>
<gene>
    <name evidence="5" type="ORF">QIA45_02705</name>
</gene>
<evidence type="ECO:0000256" key="3">
    <source>
        <dbReference type="ARBA" id="ARBA00022777"/>
    </source>
</evidence>